<evidence type="ECO:0000313" key="2">
    <source>
        <dbReference type="Proteomes" id="UP000003874"/>
    </source>
</evidence>
<proteinExistence type="predicted"/>
<dbReference type="Proteomes" id="UP000003874">
    <property type="component" value="Unassembled WGS sequence"/>
</dbReference>
<dbReference type="eggNOG" id="ENOG5033TCX">
    <property type="taxonomic scope" value="Bacteria"/>
</dbReference>
<gene>
    <name evidence="1" type="ORF">HMPREF9420_2827</name>
</gene>
<comment type="caution">
    <text evidence="1">The sequence shown here is derived from an EMBL/GenBank/DDBJ whole genome shotgun (WGS) entry which is preliminary data.</text>
</comment>
<keyword evidence="2" id="KW-1185">Reference proteome</keyword>
<dbReference type="RefSeq" id="WP_007136064.1">
    <property type="nucleotide sequence ID" value="NZ_GL629647.1"/>
</dbReference>
<dbReference type="OrthoDB" id="1066365at2"/>
<sequence length="259" mass="29829">MGQIRRYTLVVMVLFSTLHIKAWVRVVYDWKSTAAVMGNTTFQTAIEGSHNAILDNIRKKQDKIMSYTASMESIKELYRMSMQNIDGFGEESVYYKQMVENFAQIPGNTANAVKAINRCPGINYINSLNEIVNIQTEVVGLIEKFIDIVNNGKVDFTEFTSGKTNDKLTLLLKNAHLGKGDGYNFLDRYQRLTLANELLAHIIDINTRLQQIMYICEYCRTFSNFIYNIDPLTWATFFQGKNMVESVVNDWKYEMKNSI</sequence>
<dbReference type="EMBL" id="AEQO01000216">
    <property type="protein sequence ID" value="EFV03030.1"/>
    <property type="molecule type" value="Genomic_DNA"/>
</dbReference>
<reference evidence="1 2" key="1">
    <citation type="submission" date="2010-12" db="EMBL/GenBank/DDBJ databases">
        <authorList>
            <person name="Muzny D."/>
            <person name="Qin X."/>
            <person name="Deng J."/>
            <person name="Jiang H."/>
            <person name="Liu Y."/>
            <person name="Qu J."/>
            <person name="Song X.-Z."/>
            <person name="Zhang L."/>
            <person name="Thornton R."/>
            <person name="Coyle M."/>
            <person name="Francisco L."/>
            <person name="Jackson L."/>
            <person name="Javaid M."/>
            <person name="Korchina V."/>
            <person name="Kovar C."/>
            <person name="Mata R."/>
            <person name="Mathew T."/>
            <person name="Ngo R."/>
            <person name="Nguyen L."/>
            <person name="Nguyen N."/>
            <person name="Okwuonu G."/>
            <person name="Ongeri F."/>
            <person name="Pham C."/>
            <person name="Simmons D."/>
            <person name="Wilczek-Boney K."/>
            <person name="Hale W."/>
            <person name="Jakkamsetti A."/>
            <person name="Pham P."/>
            <person name="Ruth R."/>
            <person name="San Lucas F."/>
            <person name="Warren J."/>
            <person name="Zhang J."/>
            <person name="Zhao Z."/>
            <person name="Zhou C."/>
            <person name="Zhu D."/>
            <person name="Lee S."/>
            <person name="Bess C."/>
            <person name="Blankenburg K."/>
            <person name="Forbes L."/>
            <person name="Fu Q."/>
            <person name="Gubbala S."/>
            <person name="Hirani K."/>
            <person name="Jayaseelan J.C."/>
            <person name="Lara F."/>
            <person name="Munidasa M."/>
            <person name="Palculict T."/>
            <person name="Patil S."/>
            <person name="Pu L.-L."/>
            <person name="Saada N."/>
            <person name="Tang L."/>
            <person name="Weissenberger G."/>
            <person name="Zhu Y."/>
            <person name="Hemphill L."/>
            <person name="Shang Y."/>
            <person name="Youmans B."/>
            <person name="Ayvaz T."/>
            <person name="Ross M."/>
            <person name="Santibanez J."/>
            <person name="Aqrawi P."/>
            <person name="Gross S."/>
            <person name="Joshi V."/>
            <person name="Fowler G."/>
            <person name="Nazareth L."/>
            <person name="Reid J."/>
            <person name="Worley K."/>
            <person name="Petrosino J."/>
            <person name="Highlander S."/>
            <person name="Gibbs R."/>
        </authorList>
    </citation>
    <scope>NUCLEOTIDE SEQUENCE [LARGE SCALE GENOMIC DNA]</scope>
    <source>
        <strain evidence="1 2">DSM 15606</strain>
    </source>
</reference>
<organism evidence="1 2">
    <name type="scientific">Segatella salivae DSM 15606</name>
    <dbReference type="NCBI Taxonomy" id="888832"/>
    <lineage>
        <taxon>Bacteria</taxon>
        <taxon>Pseudomonadati</taxon>
        <taxon>Bacteroidota</taxon>
        <taxon>Bacteroidia</taxon>
        <taxon>Bacteroidales</taxon>
        <taxon>Prevotellaceae</taxon>
        <taxon>Segatella</taxon>
    </lineage>
</organism>
<dbReference type="STRING" id="888832.HMPREF9420_2827"/>
<name>E6MTK9_9BACT</name>
<protein>
    <submittedName>
        <fullName evidence="1">Uncharacterized protein</fullName>
    </submittedName>
</protein>
<accession>E6MTK9</accession>
<evidence type="ECO:0000313" key="1">
    <source>
        <dbReference type="EMBL" id="EFV03030.1"/>
    </source>
</evidence>
<dbReference type="HOGENOM" id="CLU_1045293_0_0_10"/>
<dbReference type="AlphaFoldDB" id="E6MTK9"/>